<comment type="similarity">
    <text evidence="1">Belongs to the 'GDXG' lipolytic enzyme family.</text>
</comment>
<sequence length="334" mass="35614">MEDARPQFEPNGDVRVPAFVLPVSGLVSPEAAAAQRRRPTVPPIDTSHITDIAERRARFNALTQPAVDRLRARFSVTITPATIAGVRVLDITPADGGHDPDRVLINLHGGAFLLGWDSNALIESIPVAALGRYRVIALDYRMAPEHRHPAALEDVAAVYAALLDTYEAPRIGLYGGSAGGLLAAQAAAWLPRHGLPQVGALGVFGAGGVPFQAGESAYLAGYIDGEYPPPAPGQQGKPDEGYFAGIDPDDPTAWPAYHQDVLANFPPTLLITGTRSIDLSPAIYTNSQLIKAGVRSTLIVGEGMGHCYYYDVGLPEAQDAYAAMIAFFRENLDR</sequence>
<evidence type="ECO:0000256" key="2">
    <source>
        <dbReference type="ARBA" id="ARBA00022801"/>
    </source>
</evidence>
<dbReference type="PANTHER" id="PTHR48081:SF30">
    <property type="entry name" value="ACETYL-HYDROLASE LIPR-RELATED"/>
    <property type="match status" value="1"/>
</dbReference>
<dbReference type="InterPro" id="IPR029058">
    <property type="entry name" value="AB_hydrolase_fold"/>
</dbReference>
<dbReference type="AlphaFoldDB" id="A0A7W7K839"/>
<dbReference type="PANTHER" id="PTHR48081">
    <property type="entry name" value="AB HYDROLASE SUPERFAMILY PROTEIN C4A8.06C"/>
    <property type="match status" value="1"/>
</dbReference>
<dbReference type="Gene3D" id="3.40.50.1820">
    <property type="entry name" value="alpha/beta hydrolase"/>
    <property type="match status" value="1"/>
</dbReference>
<evidence type="ECO:0000256" key="1">
    <source>
        <dbReference type="ARBA" id="ARBA00010515"/>
    </source>
</evidence>
<keyword evidence="5" id="KW-1185">Reference proteome</keyword>
<keyword evidence="2" id="KW-0378">Hydrolase</keyword>
<dbReference type="RefSeq" id="WP_184242600.1">
    <property type="nucleotide sequence ID" value="NZ_JACHLR010000002.1"/>
</dbReference>
<reference evidence="4 5" key="1">
    <citation type="submission" date="2020-08" db="EMBL/GenBank/DDBJ databases">
        <title>Functional genomics of gut bacteria from endangered species of beetles.</title>
        <authorList>
            <person name="Carlos-Shanley C."/>
        </authorList>
    </citation>
    <scope>NUCLEOTIDE SEQUENCE [LARGE SCALE GENOMIC DNA]</scope>
    <source>
        <strain evidence="4 5">S00245</strain>
    </source>
</reference>
<organism evidence="4 5">
    <name type="scientific">Novosphingobium chloroacetimidivorans</name>
    <dbReference type="NCBI Taxonomy" id="1428314"/>
    <lineage>
        <taxon>Bacteria</taxon>
        <taxon>Pseudomonadati</taxon>
        <taxon>Pseudomonadota</taxon>
        <taxon>Alphaproteobacteria</taxon>
        <taxon>Sphingomonadales</taxon>
        <taxon>Sphingomonadaceae</taxon>
        <taxon>Novosphingobium</taxon>
    </lineage>
</organism>
<evidence type="ECO:0000313" key="5">
    <source>
        <dbReference type="Proteomes" id="UP000555448"/>
    </source>
</evidence>
<evidence type="ECO:0000313" key="4">
    <source>
        <dbReference type="EMBL" id="MBB4857308.1"/>
    </source>
</evidence>
<dbReference type="InterPro" id="IPR013094">
    <property type="entry name" value="AB_hydrolase_3"/>
</dbReference>
<dbReference type="SUPFAM" id="SSF53474">
    <property type="entry name" value="alpha/beta-Hydrolases"/>
    <property type="match status" value="1"/>
</dbReference>
<dbReference type="Pfam" id="PF07859">
    <property type="entry name" value="Abhydrolase_3"/>
    <property type="match status" value="1"/>
</dbReference>
<name>A0A7W7K839_9SPHN</name>
<comment type="caution">
    <text evidence="4">The sequence shown here is derived from an EMBL/GenBank/DDBJ whole genome shotgun (WGS) entry which is preliminary data.</text>
</comment>
<dbReference type="GO" id="GO:0004806">
    <property type="term" value="F:triacylglycerol lipase activity"/>
    <property type="evidence" value="ECO:0007669"/>
    <property type="project" value="TreeGrafter"/>
</dbReference>
<dbReference type="Proteomes" id="UP000555448">
    <property type="component" value="Unassembled WGS sequence"/>
</dbReference>
<feature type="domain" description="Alpha/beta hydrolase fold-3" evidence="3">
    <location>
        <begin position="104"/>
        <end position="309"/>
    </location>
</feature>
<evidence type="ECO:0000259" key="3">
    <source>
        <dbReference type="Pfam" id="PF07859"/>
    </source>
</evidence>
<protein>
    <submittedName>
        <fullName evidence="4">Acetyl esterase/lipase</fullName>
    </submittedName>
</protein>
<dbReference type="EMBL" id="JACHLR010000002">
    <property type="protein sequence ID" value="MBB4857308.1"/>
    <property type="molecule type" value="Genomic_DNA"/>
</dbReference>
<proteinExistence type="inferred from homology"/>
<accession>A0A7W7K839</accession>
<dbReference type="InterPro" id="IPR050300">
    <property type="entry name" value="GDXG_lipolytic_enzyme"/>
</dbReference>
<gene>
    <name evidence="4" type="ORF">HNO88_000615</name>
</gene>